<evidence type="ECO:0000256" key="3">
    <source>
        <dbReference type="ARBA" id="ARBA00022989"/>
    </source>
</evidence>
<dbReference type="PROSITE" id="PS50279">
    <property type="entry name" value="BPTI_KUNITZ_2"/>
    <property type="match status" value="2"/>
</dbReference>
<proteinExistence type="predicted"/>
<feature type="chain" id="PRO_5045585785" evidence="9">
    <location>
        <begin position="26"/>
        <end position="517"/>
    </location>
</feature>
<dbReference type="InterPro" id="IPR011106">
    <property type="entry name" value="MANSC_N"/>
</dbReference>
<evidence type="ECO:0000256" key="1">
    <source>
        <dbReference type="ARBA" id="ARBA00004370"/>
    </source>
</evidence>
<dbReference type="Pfam" id="PF07502">
    <property type="entry name" value="MANEC"/>
    <property type="match status" value="1"/>
</dbReference>
<reference evidence="13" key="1">
    <citation type="submission" date="2025-08" db="UniProtKB">
        <authorList>
            <consortium name="RefSeq"/>
        </authorList>
    </citation>
    <scope>IDENTIFICATION</scope>
</reference>
<accession>A0A1S3M8Q2</accession>
<gene>
    <name evidence="13" type="primary">LOC106571141</name>
</gene>
<feature type="domain" description="BPTI/Kunitz inhibitor" evidence="10">
    <location>
        <begin position="252"/>
        <end position="302"/>
    </location>
</feature>
<dbReference type="SMART" id="SM00131">
    <property type="entry name" value="KU"/>
    <property type="match status" value="2"/>
</dbReference>
<dbReference type="Pfam" id="PF00014">
    <property type="entry name" value="Kunitz_BPTI"/>
    <property type="match status" value="2"/>
</dbReference>
<dbReference type="GeneID" id="106571141"/>
<dbReference type="InterPro" id="IPR002223">
    <property type="entry name" value="Kunitz_BPTI"/>
</dbReference>
<keyword evidence="13" id="KW-0646">Protease inhibitor</keyword>
<keyword evidence="6" id="KW-0325">Glycoprotein</keyword>
<keyword evidence="8" id="KW-0812">Transmembrane</keyword>
<dbReference type="InterPro" id="IPR023415">
    <property type="entry name" value="LDLR_class-A_CS"/>
</dbReference>
<dbReference type="Pfam" id="PF00057">
    <property type="entry name" value="Ldl_recept_a"/>
    <property type="match status" value="1"/>
</dbReference>
<keyword evidence="12" id="KW-1185">Reference proteome</keyword>
<dbReference type="CDD" id="cd22623">
    <property type="entry name" value="Kunitz_HAI1_1-like"/>
    <property type="match status" value="1"/>
</dbReference>
<dbReference type="SUPFAM" id="SSF49299">
    <property type="entry name" value="PKD domain"/>
    <property type="match status" value="1"/>
</dbReference>
<dbReference type="Gene3D" id="4.10.410.10">
    <property type="entry name" value="Pancreatic trypsin inhibitor Kunitz domain"/>
    <property type="match status" value="2"/>
</dbReference>
<evidence type="ECO:0000259" key="11">
    <source>
        <dbReference type="PROSITE" id="PS50986"/>
    </source>
</evidence>
<keyword evidence="4 8" id="KW-0472">Membrane</keyword>
<dbReference type="SUPFAM" id="SSF57424">
    <property type="entry name" value="LDL receptor-like module"/>
    <property type="match status" value="1"/>
</dbReference>
<dbReference type="PROSITE" id="PS00280">
    <property type="entry name" value="BPTI_KUNITZ_1"/>
    <property type="match status" value="2"/>
</dbReference>
<evidence type="ECO:0000256" key="5">
    <source>
        <dbReference type="ARBA" id="ARBA00023157"/>
    </source>
</evidence>
<evidence type="ECO:0000256" key="7">
    <source>
        <dbReference type="PROSITE-ProRule" id="PRU00124"/>
    </source>
</evidence>
<dbReference type="PaxDb" id="8030-ENSSSAP00000047022"/>
<dbReference type="PROSITE" id="PS50986">
    <property type="entry name" value="MANSC"/>
    <property type="match status" value="1"/>
</dbReference>
<dbReference type="InterPro" id="IPR013783">
    <property type="entry name" value="Ig-like_fold"/>
</dbReference>
<dbReference type="PANTHER" id="PTHR46750:SF1">
    <property type="entry name" value="KUNITZ-TYPE PROTEASE INHIBITOR 1"/>
    <property type="match status" value="1"/>
</dbReference>
<feature type="disulfide bond" evidence="7">
    <location>
        <begin position="326"/>
        <end position="338"/>
    </location>
</feature>
<feature type="domain" description="MANSC" evidence="11">
    <location>
        <begin position="40"/>
        <end position="121"/>
    </location>
</feature>
<keyword evidence="2 9" id="KW-0732">Signal</keyword>
<keyword evidence="5 7" id="KW-1015">Disulfide bond</keyword>
<comment type="subcellular location">
    <subcellularLocation>
        <location evidence="1">Membrane</location>
    </subcellularLocation>
</comment>
<name>A0A1S3M8Q2_SALSA</name>
<evidence type="ECO:0000256" key="8">
    <source>
        <dbReference type="SAM" id="Phobius"/>
    </source>
</evidence>
<dbReference type="Gene3D" id="4.10.400.10">
    <property type="entry name" value="Low-density Lipoprotein Receptor"/>
    <property type="match status" value="1"/>
</dbReference>
<sequence length="517" mass="56757">MTALCIGSVLGSALLLLSIVCQDNAQVTNGEDCAGNFIVGNANFVLDTEDSVKVGARFISSPTVTQAEDCVNYCCQDPNCNLALIENGAEKGSVKTCFLFNCLYKREYVCRFVNKVGFTNYILDSVYEDYLGGPESTRGKIKTRLTPVTGDDDKFPTAKAGRDIVVQPNDTVTLNGIESWDDKVITSYKWSLVKGENTVEITKTDLKDQVTLSNLKPGKYIFQLKVTDSSDQSAMDQVSVLVLTPEQSEGHCLVPKKVGHCRGAFPRWHYNGASEKCEEFTFGGCKGNRNNYLSLQECSNACHGVSAASGRSIGVPTEGEVCGSTCNSGQFTCDNGCCLDEDLECDTVSQCSDGSDEASCDKLNQTFTRLLNIDVDKSRARCTEPPRTGMCRASHSHWYYDPLNRKCHRFTYGGCDGNDNNFDVEESCKETCKGVTEHDVFARGMFERYEEEESESGSIAIAIVLAVAIMGVLAALGYCFLKHRKDRSQHQPVATNVPHVAFEERDTLVYNTTTKPV</sequence>
<feature type="disulfide bond" evidence="7">
    <location>
        <begin position="345"/>
        <end position="360"/>
    </location>
</feature>
<feature type="transmembrane region" description="Helical" evidence="8">
    <location>
        <begin position="459"/>
        <end position="481"/>
    </location>
</feature>
<organism evidence="12 13">
    <name type="scientific">Salmo salar</name>
    <name type="common">Atlantic salmon</name>
    <dbReference type="NCBI Taxonomy" id="8030"/>
    <lineage>
        <taxon>Eukaryota</taxon>
        <taxon>Metazoa</taxon>
        <taxon>Chordata</taxon>
        <taxon>Craniata</taxon>
        <taxon>Vertebrata</taxon>
        <taxon>Euteleostomi</taxon>
        <taxon>Actinopterygii</taxon>
        <taxon>Neopterygii</taxon>
        <taxon>Teleostei</taxon>
        <taxon>Protacanthopterygii</taxon>
        <taxon>Salmoniformes</taxon>
        <taxon>Salmonidae</taxon>
        <taxon>Salmoninae</taxon>
        <taxon>Salmo</taxon>
    </lineage>
</organism>
<dbReference type="STRING" id="8030.ENSSSAP00000047022"/>
<dbReference type="InterPro" id="IPR036880">
    <property type="entry name" value="Kunitz_BPTI_sf"/>
</dbReference>
<feature type="domain" description="BPTI/Kunitz inhibitor" evidence="10">
    <location>
        <begin position="382"/>
        <end position="432"/>
    </location>
</feature>
<dbReference type="Bgee" id="ENSSSAG00000047945">
    <property type="expression patterns" value="Expressed in pharyngeal gill and 22 other cell types or tissues"/>
</dbReference>
<feature type="disulfide bond" evidence="7">
    <location>
        <begin position="333"/>
        <end position="351"/>
    </location>
</feature>
<dbReference type="InterPro" id="IPR035986">
    <property type="entry name" value="PKD_dom_sf"/>
</dbReference>
<feature type="signal peptide" evidence="9">
    <location>
        <begin position="1"/>
        <end position="25"/>
    </location>
</feature>
<evidence type="ECO:0000256" key="9">
    <source>
        <dbReference type="SAM" id="SignalP"/>
    </source>
</evidence>
<dbReference type="PROSITE" id="PS50068">
    <property type="entry name" value="LDLRA_2"/>
    <property type="match status" value="1"/>
</dbReference>
<dbReference type="PROSITE" id="PS01209">
    <property type="entry name" value="LDLRA_1"/>
    <property type="match status" value="1"/>
</dbReference>
<dbReference type="Pfam" id="PF22352">
    <property type="entry name" value="K319L-like_PKD"/>
    <property type="match status" value="1"/>
</dbReference>
<dbReference type="GO" id="GO:0030414">
    <property type="term" value="F:peptidase inhibitor activity"/>
    <property type="evidence" value="ECO:0007669"/>
    <property type="project" value="UniProtKB-KW"/>
</dbReference>
<dbReference type="InterPro" id="IPR013980">
    <property type="entry name" value="MANSC_dom"/>
</dbReference>
<dbReference type="SMART" id="SM00192">
    <property type="entry name" value="LDLa"/>
    <property type="match status" value="1"/>
</dbReference>
<evidence type="ECO:0000313" key="12">
    <source>
        <dbReference type="Proteomes" id="UP001652741"/>
    </source>
</evidence>
<dbReference type="InterPro" id="IPR002172">
    <property type="entry name" value="LDrepeatLR_classA_rpt"/>
</dbReference>
<evidence type="ECO:0000256" key="2">
    <source>
        <dbReference type="ARBA" id="ARBA00022729"/>
    </source>
</evidence>
<dbReference type="SUPFAM" id="SSF57362">
    <property type="entry name" value="BPTI-like"/>
    <property type="match status" value="2"/>
</dbReference>
<dbReference type="SMART" id="SM00765">
    <property type="entry name" value="MANEC"/>
    <property type="match status" value="1"/>
</dbReference>
<dbReference type="Gene3D" id="2.60.40.10">
    <property type="entry name" value="Immunoglobulins"/>
    <property type="match status" value="1"/>
</dbReference>
<evidence type="ECO:0000259" key="10">
    <source>
        <dbReference type="PROSITE" id="PS50279"/>
    </source>
</evidence>
<dbReference type="InterPro" id="IPR036055">
    <property type="entry name" value="LDL_receptor-like_sf"/>
</dbReference>
<evidence type="ECO:0000313" key="13">
    <source>
        <dbReference type="RefSeq" id="XP_013999336.2"/>
    </source>
</evidence>
<dbReference type="CDD" id="cd00112">
    <property type="entry name" value="LDLa"/>
    <property type="match status" value="1"/>
</dbReference>
<dbReference type="CDD" id="cd00146">
    <property type="entry name" value="PKD"/>
    <property type="match status" value="1"/>
</dbReference>
<dbReference type="PANTHER" id="PTHR46750">
    <property type="entry name" value="KUNITZ-TYPE PROTEASE INHIBITOR 1"/>
    <property type="match status" value="1"/>
</dbReference>
<evidence type="ECO:0000256" key="4">
    <source>
        <dbReference type="ARBA" id="ARBA00023136"/>
    </source>
</evidence>
<dbReference type="CDD" id="cd22624">
    <property type="entry name" value="Kunitz_HAI1_2-like"/>
    <property type="match status" value="1"/>
</dbReference>
<dbReference type="RefSeq" id="XP_013999336.2">
    <property type="nucleotide sequence ID" value="XM_014143861.2"/>
</dbReference>
<protein>
    <submittedName>
        <fullName evidence="13">Kunitz-type protease inhibitor 1 isoform X1</fullName>
    </submittedName>
</protein>
<evidence type="ECO:0000256" key="6">
    <source>
        <dbReference type="ARBA" id="ARBA00023180"/>
    </source>
</evidence>
<dbReference type="Proteomes" id="UP001652741">
    <property type="component" value="Chromosome ssa15"/>
</dbReference>
<keyword evidence="3 8" id="KW-1133">Transmembrane helix</keyword>
<dbReference type="PRINTS" id="PR00759">
    <property type="entry name" value="BASICPTASE"/>
</dbReference>
<dbReference type="InterPro" id="IPR020901">
    <property type="entry name" value="Prtase_inh_Kunz-CS"/>
</dbReference>